<evidence type="ECO:0000256" key="1">
    <source>
        <dbReference type="SAM" id="MobiDB-lite"/>
    </source>
</evidence>
<dbReference type="Proteomes" id="UP000887565">
    <property type="component" value="Unplaced"/>
</dbReference>
<reference evidence="3" key="1">
    <citation type="submission" date="2022-11" db="UniProtKB">
        <authorList>
            <consortium name="WormBaseParasite"/>
        </authorList>
    </citation>
    <scope>IDENTIFICATION</scope>
</reference>
<protein>
    <submittedName>
        <fullName evidence="3">Uncharacterized protein</fullName>
    </submittedName>
</protein>
<accession>A0A915J1J9</accession>
<sequence length="168" mass="18589">MVYARPLNVLCKPTYVESGDLRISHKSIDVEVPEFAQTSEPFLYLKDHDDQVNIPANDVSQPKKRDGRSDTRPDTTEETSTSSLIAQQLRANDSSIIAKGPAFKPDDALAVRESVVDASISPVGALENSPINLSNFVSDQSVNLKVCYKLVIILRTIVRESCIFDFYA</sequence>
<evidence type="ECO:0000313" key="2">
    <source>
        <dbReference type="Proteomes" id="UP000887565"/>
    </source>
</evidence>
<name>A0A915J1J9_ROMCU</name>
<feature type="compositionally biased region" description="Basic and acidic residues" evidence="1">
    <location>
        <begin position="61"/>
        <end position="75"/>
    </location>
</feature>
<evidence type="ECO:0000313" key="3">
    <source>
        <dbReference type="WBParaSite" id="nRc.2.0.1.t19572-RA"/>
    </source>
</evidence>
<proteinExistence type="predicted"/>
<organism evidence="2 3">
    <name type="scientific">Romanomermis culicivorax</name>
    <name type="common">Nematode worm</name>
    <dbReference type="NCBI Taxonomy" id="13658"/>
    <lineage>
        <taxon>Eukaryota</taxon>
        <taxon>Metazoa</taxon>
        <taxon>Ecdysozoa</taxon>
        <taxon>Nematoda</taxon>
        <taxon>Enoplea</taxon>
        <taxon>Dorylaimia</taxon>
        <taxon>Mermithida</taxon>
        <taxon>Mermithoidea</taxon>
        <taxon>Mermithidae</taxon>
        <taxon>Romanomermis</taxon>
    </lineage>
</organism>
<dbReference type="WBParaSite" id="nRc.2.0.1.t19572-RA">
    <property type="protein sequence ID" value="nRc.2.0.1.t19572-RA"/>
    <property type="gene ID" value="nRc.2.0.1.g19572"/>
</dbReference>
<keyword evidence="2" id="KW-1185">Reference proteome</keyword>
<dbReference type="AlphaFoldDB" id="A0A915J1J9"/>
<feature type="region of interest" description="Disordered" evidence="1">
    <location>
        <begin position="53"/>
        <end position="83"/>
    </location>
</feature>